<dbReference type="EMBL" id="CP003345">
    <property type="protein sequence ID" value="AFM04988.1"/>
    <property type="molecule type" value="Genomic_DNA"/>
</dbReference>
<dbReference type="RefSeq" id="WP_014798425.1">
    <property type="nucleotide sequence ID" value="NC_018018.1"/>
</dbReference>
<reference evidence="2" key="1">
    <citation type="submission" date="2012-06" db="EMBL/GenBank/DDBJ databases">
        <title>The complete genome of Flexibacter litoralis DSM 6794.</title>
        <authorList>
            <person name="Lucas S."/>
            <person name="Copeland A."/>
            <person name="Lapidus A."/>
            <person name="Glavina del Rio T."/>
            <person name="Dalin E."/>
            <person name="Tice H."/>
            <person name="Bruce D."/>
            <person name="Goodwin L."/>
            <person name="Pitluck S."/>
            <person name="Peters L."/>
            <person name="Ovchinnikova G."/>
            <person name="Lu M."/>
            <person name="Kyrpides N."/>
            <person name="Mavromatis K."/>
            <person name="Ivanova N."/>
            <person name="Brettin T."/>
            <person name="Detter J.C."/>
            <person name="Han C."/>
            <person name="Larimer F."/>
            <person name="Land M."/>
            <person name="Hauser L."/>
            <person name="Markowitz V."/>
            <person name="Cheng J.-F."/>
            <person name="Hugenholtz P."/>
            <person name="Woyke T."/>
            <person name="Wu D."/>
            <person name="Spring S."/>
            <person name="Lang E."/>
            <person name="Kopitz M."/>
            <person name="Brambilla E."/>
            <person name="Klenk H.-P."/>
            <person name="Eisen J.A."/>
        </authorList>
    </citation>
    <scope>NUCLEOTIDE SEQUENCE [LARGE SCALE GENOMIC DNA]</scope>
    <source>
        <strain evidence="2">ATCC 23117 / DSM 6794 / NBRC 15988 / NCIMB 1366 / Sio-4</strain>
    </source>
</reference>
<accession>I4AM03</accession>
<dbReference type="Proteomes" id="UP000006054">
    <property type="component" value="Chromosome"/>
</dbReference>
<dbReference type="OrthoDB" id="939956at2"/>
<dbReference type="AlphaFoldDB" id="I4AM03"/>
<keyword evidence="2" id="KW-1185">Reference proteome</keyword>
<dbReference type="KEGG" id="fli:Fleli_2626"/>
<organism evidence="1 2">
    <name type="scientific">Bernardetia litoralis (strain ATCC 23117 / DSM 6794 / NBRC 15988 / NCIMB 1366 / Fx l1 / Sio-4)</name>
    <name type="common">Flexibacter litoralis</name>
    <dbReference type="NCBI Taxonomy" id="880071"/>
    <lineage>
        <taxon>Bacteria</taxon>
        <taxon>Pseudomonadati</taxon>
        <taxon>Bacteroidota</taxon>
        <taxon>Cytophagia</taxon>
        <taxon>Cytophagales</taxon>
        <taxon>Bernardetiaceae</taxon>
        <taxon>Bernardetia</taxon>
    </lineage>
</organism>
<dbReference type="PATRIC" id="fig|880071.3.peg.2616"/>
<sequence length="243" mass="28454" precursor="true">MKQLFLSKLFFKGVFFLLFLSVYSYFNLSKGQQTEQQTNQKQFVPPKKTAISFVPTYIFRSTLQIGIQRFNKYQDRSFVLYGGITGLSNEFLKENGYTAEAQYRFYVKRFKVRTNFNEKSYQQGIYVGIWARGEQFEQNYDYENISYFDNTGRETILTYKGTRNIEALSGGIQFGFQQTFAEYFFIDLYVGGGYRGTNIDTQNEVKNTDKPQHKEIMRWHNGIFDRGYQGVLPRAGFGLGVIF</sequence>
<proteinExistence type="predicted"/>
<dbReference type="HOGENOM" id="CLU_1223096_0_0_10"/>
<gene>
    <name evidence="1" type="ordered locus">Fleli_2626</name>
</gene>
<evidence type="ECO:0008006" key="3">
    <source>
        <dbReference type="Google" id="ProtNLM"/>
    </source>
</evidence>
<name>I4AM03_BERLS</name>
<protein>
    <recommendedName>
        <fullName evidence="3">DUF3575 domain-containing protein</fullName>
    </recommendedName>
</protein>
<evidence type="ECO:0000313" key="2">
    <source>
        <dbReference type="Proteomes" id="UP000006054"/>
    </source>
</evidence>
<evidence type="ECO:0000313" key="1">
    <source>
        <dbReference type="EMBL" id="AFM04988.1"/>
    </source>
</evidence>
<dbReference type="STRING" id="880071.Fleli_2626"/>